<feature type="transmembrane region" description="Helical" evidence="1">
    <location>
        <begin position="395"/>
        <end position="418"/>
    </location>
</feature>
<feature type="transmembrane region" description="Helical" evidence="1">
    <location>
        <begin position="298"/>
        <end position="318"/>
    </location>
</feature>
<accession>A0A0G0JDE0</accession>
<dbReference type="AlphaFoldDB" id="A0A0G0JDE0"/>
<feature type="transmembrane region" description="Helical" evidence="1">
    <location>
        <begin position="147"/>
        <end position="166"/>
    </location>
</feature>
<feature type="transmembrane region" description="Helical" evidence="1">
    <location>
        <begin position="687"/>
        <end position="708"/>
    </location>
</feature>
<feature type="transmembrane region" description="Helical" evidence="1">
    <location>
        <begin position="5"/>
        <end position="22"/>
    </location>
</feature>
<dbReference type="EMBL" id="LBTF01000036">
    <property type="protein sequence ID" value="KKQ34804.1"/>
    <property type="molecule type" value="Genomic_DNA"/>
</dbReference>
<feature type="transmembrane region" description="Helical" evidence="1">
    <location>
        <begin position="94"/>
        <end position="113"/>
    </location>
</feature>
<reference evidence="2 3" key="1">
    <citation type="journal article" date="2015" name="Nature">
        <title>rRNA introns, odd ribosomes, and small enigmatic genomes across a large radiation of phyla.</title>
        <authorList>
            <person name="Brown C.T."/>
            <person name="Hug L.A."/>
            <person name="Thomas B.C."/>
            <person name="Sharon I."/>
            <person name="Castelle C.J."/>
            <person name="Singh A."/>
            <person name="Wilkins M.J."/>
            <person name="Williams K.H."/>
            <person name="Banfield J.F."/>
        </authorList>
    </citation>
    <scope>NUCLEOTIDE SEQUENCE [LARGE SCALE GENOMIC DNA]</scope>
</reference>
<dbReference type="Proteomes" id="UP000033876">
    <property type="component" value="Unassembled WGS sequence"/>
</dbReference>
<name>A0A0G0JDE0_9BACT</name>
<evidence type="ECO:0008006" key="4">
    <source>
        <dbReference type="Google" id="ProtNLM"/>
    </source>
</evidence>
<keyword evidence="1" id="KW-0472">Membrane</keyword>
<protein>
    <recommendedName>
        <fullName evidence="4">Membrane protein 6-pyruvoyl-tetrahydropterin synthase-related domain-containing protein</fullName>
    </recommendedName>
</protein>
<feature type="transmembrane region" description="Helical" evidence="1">
    <location>
        <begin position="325"/>
        <end position="342"/>
    </location>
</feature>
<feature type="transmembrane region" description="Helical" evidence="1">
    <location>
        <begin position="227"/>
        <end position="248"/>
    </location>
</feature>
<keyword evidence="1" id="KW-0812">Transmembrane</keyword>
<evidence type="ECO:0000313" key="2">
    <source>
        <dbReference type="EMBL" id="KKQ34804.1"/>
    </source>
</evidence>
<comment type="caution">
    <text evidence="2">The sequence shown here is derived from an EMBL/GenBank/DDBJ whole genome shotgun (WGS) entry which is preliminary data.</text>
</comment>
<proteinExistence type="predicted"/>
<evidence type="ECO:0000313" key="3">
    <source>
        <dbReference type="Proteomes" id="UP000033876"/>
    </source>
</evidence>
<evidence type="ECO:0000256" key="1">
    <source>
        <dbReference type="SAM" id="Phobius"/>
    </source>
</evidence>
<feature type="transmembrane region" description="Helical" evidence="1">
    <location>
        <begin position="369"/>
        <end position="388"/>
    </location>
</feature>
<keyword evidence="1" id="KW-1133">Transmembrane helix</keyword>
<organism evidence="2 3">
    <name type="scientific">Candidatus Nomurabacteria bacterium GW2011_GWB1_37_5</name>
    <dbReference type="NCBI Taxonomy" id="1618742"/>
    <lineage>
        <taxon>Bacteria</taxon>
        <taxon>Candidatus Nomuraibacteriota</taxon>
    </lineage>
</organism>
<feature type="transmembrane region" description="Helical" evidence="1">
    <location>
        <begin position="178"/>
        <end position="198"/>
    </location>
</feature>
<feature type="transmembrane region" description="Helical" evidence="1">
    <location>
        <begin position="125"/>
        <end position="141"/>
    </location>
</feature>
<gene>
    <name evidence="2" type="ORF">US50_C0036G0004</name>
</gene>
<sequence>MRRQLYWVLIFIIIFVLLLIKTSPHNAYQYVGASGDFFSIINPSNSIASNLFTFRSNLNGGYGDNTAQFLSHFSPYLFYEFVLFKLGVTQLVRTYFFLILVSCLGAFTMYLYLSSKGSFKNISKFRLFFLSTLYGFSPYFINYYLPGHFLFLLLPAVFPLVQLLFEKIIVSSKNDIQLSVKYFVVLSFIFLLLCTPFANLGVLAIFVCLMVGQLLINLLFKQINIRQFMITLFLFFLSLFTSNIWWLAPYSVALGNVSAMSEQSKQTIGSSINVATANSSALNIISGFPEGVSAGKSLSVLQITLLSLFILSLLIILISKKKINPVPLLIILITLFFAKGPNPPFGDMFRFLYEKIVYLQIIRRPASKLYWILLFFIVSIIYSVVIKIPKKMKVWIMPINAFLCLTSLLAITLTFRYMSLTPFNIPSSYGEAKKYLFENNVSKIILLPDMGGSSPKYDQSVNYHTGTDFLSQIWEFKKHIPNSVNEAFVDNETKLVNELANLIYDNKDICKISKKLNISNIVIRKDLLPTNYNQELLDKADVTLSNSKYISQIKEFDNNFKIFKLVDKCQSKLISTEPETEIKFKKINPTKFKISLSTKTDKVTVIYREKFDKSWVLHDGSLKNFQTQIIPVAKNKETLFTHDSVLDYANGWTVNLSDYCSSHEKDCLKQGDTFMVDLYIEYWPQRMFLLGITLSTILYLFCLVYLIYYSRLKK</sequence>
<feature type="transmembrane region" description="Helical" evidence="1">
    <location>
        <begin position="204"/>
        <end position="220"/>
    </location>
</feature>